<sequence length="222" mass="25473">MKEKILFLCFSFCSLLFLVVPTVRAEDAVINLTDAPSEIEVKAIPSSVANAYPGMKWKSDTIVINNQSKKSSFQISIVNQDSFLRKDIFLGKVLFESQKGRKIYTLFEISKGLEVYLKQGETAQLTPYFELSGKNMDNGFQNTKKMNRFQFIIKSNDNQPNQDKHEEIHQEEEGINDAQRNQTKLPNLGENDEYTLVGVILLLVSFLLINLHFSKRDRKIDK</sequence>
<keyword evidence="2" id="KW-1133">Transmembrane helix</keyword>
<keyword evidence="5" id="KW-1185">Reference proteome</keyword>
<feature type="signal peptide" evidence="3">
    <location>
        <begin position="1"/>
        <end position="25"/>
    </location>
</feature>
<gene>
    <name evidence="4" type="ORF">ACFSR0_02845</name>
</gene>
<reference evidence="5" key="1">
    <citation type="journal article" date="2019" name="Int. J. Syst. Evol. Microbiol.">
        <title>The Global Catalogue of Microorganisms (GCM) 10K type strain sequencing project: providing services to taxonomists for standard genome sequencing and annotation.</title>
        <authorList>
            <consortium name="The Broad Institute Genomics Platform"/>
            <consortium name="The Broad Institute Genome Sequencing Center for Infectious Disease"/>
            <person name="Wu L."/>
            <person name="Ma J."/>
        </authorList>
    </citation>
    <scope>NUCLEOTIDE SEQUENCE [LARGE SCALE GENOMIC DNA]</scope>
    <source>
        <strain evidence="5">TISTR 932</strain>
    </source>
</reference>
<protein>
    <recommendedName>
        <fullName evidence="6">LPXTG cell wall anchor domain-containing protein</fullName>
    </recommendedName>
</protein>
<feature type="chain" id="PRO_5046598091" description="LPXTG cell wall anchor domain-containing protein" evidence="3">
    <location>
        <begin position="26"/>
        <end position="222"/>
    </location>
</feature>
<proteinExistence type="predicted"/>
<evidence type="ECO:0008006" key="6">
    <source>
        <dbReference type="Google" id="ProtNLM"/>
    </source>
</evidence>
<keyword evidence="3" id="KW-0732">Signal</keyword>
<dbReference type="EMBL" id="JBHUMO010000013">
    <property type="protein sequence ID" value="MFD2728376.1"/>
    <property type="molecule type" value="Genomic_DNA"/>
</dbReference>
<evidence type="ECO:0000313" key="4">
    <source>
        <dbReference type="EMBL" id="MFD2728376.1"/>
    </source>
</evidence>
<evidence type="ECO:0000313" key="5">
    <source>
        <dbReference type="Proteomes" id="UP001597427"/>
    </source>
</evidence>
<name>A0ABW5TJT6_9ENTE</name>
<dbReference type="RefSeq" id="WP_105195106.1">
    <property type="nucleotide sequence ID" value="NZ_JBHUMO010000013.1"/>
</dbReference>
<accession>A0ABW5TJT6</accession>
<keyword evidence="2" id="KW-0812">Transmembrane</keyword>
<feature type="transmembrane region" description="Helical" evidence="2">
    <location>
        <begin position="194"/>
        <end position="213"/>
    </location>
</feature>
<evidence type="ECO:0000256" key="1">
    <source>
        <dbReference type="SAM" id="MobiDB-lite"/>
    </source>
</evidence>
<evidence type="ECO:0000256" key="3">
    <source>
        <dbReference type="SAM" id="SignalP"/>
    </source>
</evidence>
<organism evidence="4 5">
    <name type="scientific">Enterococcus camelliae</name>
    <dbReference type="NCBI Taxonomy" id="453959"/>
    <lineage>
        <taxon>Bacteria</taxon>
        <taxon>Bacillati</taxon>
        <taxon>Bacillota</taxon>
        <taxon>Bacilli</taxon>
        <taxon>Lactobacillales</taxon>
        <taxon>Enterococcaceae</taxon>
        <taxon>Enterococcus</taxon>
    </lineage>
</organism>
<evidence type="ECO:0000256" key="2">
    <source>
        <dbReference type="SAM" id="Phobius"/>
    </source>
</evidence>
<comment type="caution">
    <text evidence="4">The sequence shown here is derived from an EMBL/GenBank/DDBJ whole genome shotgun (WGS) entry which is preliminary data.</text>
</comment>
<feature type="compositionally biased region" description="Basic and acidic residues" evidence="1">
    <location>
        <begin position="162"/>
        <end position="172"/>
    </location>
</feature>
<feature type="region of interest" description="Disordered" evidence="1">
    <location>
        <begin position="157"/>
        <end position="177"/>
    </location>
</feature>
<dbReference type="Proteomes" id="UP001597427">
    <property type="component" value="Unassembled WGS sequence"/>
</dbReference>
<keyword evidence="2" id="KW-0472">Membrane</keyword>